<sequence length="333" mass="38158">MKKVLLCLFIILTMFITSCSFSPKGAGVESVEHNDGINKQILDSVKILDDKVLDGIRNNDLDKILEISGEEFKSNSSNFKNILVKTEEALKGQSLEYKDRYYCKVNKIGKYNAIITDSNDDSFNITVEAVNKDIFVSMIKTTSNKDDFLLTLIYIKENNEWKLYSVSAGNYSYGGMSAINLYEKAKSLEAQGYKVAANIYMGLCGKILRPVPFIQYKKETEMIDYGKKLQQSISNEYAFPDKLKNNNNIQLYGFRVEYTRNDGIIPVIRYVTSTGLDKKEELKKEANDMDKEVTDKYKGLKENFKYVLYEAYSEPPIDPKKTYNDFRTGVEQK</sequence>
<keyword evidence="3" id="KW-1185">Reference proteome</keyword>
<evidence type="ECO:0000256" key="1">
    <source>
        <dbReference type="SAM" id="SignalP"/>
    </source>
</evidence>
<name>M1N100_9CLOT</name>
<dbReference type="AlphaFoldDB" id="M1N100"/>
<evidence type="ECO:0000313" key="3">
    <source>
        <dbReference type="Proteomes" id="UP000011728"/>
    </source>
</evidence>
<evidence type="ECO:0000313" key="2">
    <source>
        <dbReference type="EMBL" id="AGF57197.1"/>
    </source>
</evidence>
<dbReference type="KEGG" id="csr:Cspa_c34360"/>
<dbReference type="HOGENOM" id="CLU_833439_0_0_9"/>
<organism evidence="2 3">
    <name type="scientific">Clostridium saccharoperbutylacetonicum N1-4(HMT)</name>
    <dbReference type="NCBI Taxonomy" id="931276"/>
    <lineage>
        <taxon>Bacteria</taxon>
        <taxon>Bacillati</taxon>
        <taxon>Bacillota</taxon>
        <taxon>Clostridia</taxon>
        <taxon>Eubacteriales</taxon>
        <taxon>Clostridiaceae</taxon>
        <taxon>Clostridium</taxon>
    </lineage>
</organism>
<dbReference type="OrthoDB" id="1113095at2"/>
<dbReference type="PATRIC" id="fig|931276.5.peg.3459"/>
<accession>M1N100</accession>
<reference evidence="2 3" key="1">
    <citation type="submission" date="2013-02" db="EMBL/GenBank/DDBJ databases">
        <title>Genome sequence of Clostridium saccharoperbutylacetonicum N1-4(HMT).</title>
        <authorList>
            <person name="Poehlein A."/>
            <person name="Daniel R."/>
        </authorList>
    </citation>
    <scope>NUCLEOTIDE SEQUENCE [LARGE SCALE GENOMIC DNA]</scope>
    <source>
        <strain evidence="3">N1-4(HMT)</strain>
    </source>
</reference>
<dbReference type="eggNOG" id="ENOG5032XJH">
    <property type="taxonomic scope" value="Bacteria"/>
</dbReference>
<proteinExistence type="predicted"/>
<gene>
    <name evidence="2" type="ORF">Cspa_c34360</name>
</gene>
<dbReference type="PROSITE" id="PS51257">
    <property type="entry name" value="PROKAR_LIPOPROTEIN"/>
    <property type="match status" value="1"/>
</dbReference>
<dbReference type="EMBL" id="CP004121">
    <property type="protein sequence ID" value="AGF57197.1"/>
    <property type="molecule type" value="Genomic_DNA"/>
</dbReference>
<protein>
    <recommendedName>
        <fullName evidence="4">Lipoprotein</fullName>
    </recommendedName>
</protein>
<dbReference type="STRING" id="36745.CLSAP_32000"/>
<dbReference type="Proteomes" id="UP000011728">
    <property type="component" value="Chromosome"/>
</dbReference>
<keyword evidence="1" id="KW-0732">Signal</keyword>
<evidence type="ECO:0008006" key="4">
    <source>
        <dbReference type="Google" id="ProtNLM"/>
    </source>
</evidence>
<feature type="chain" id="PRO_5039382599" description="Lipoprotein" evidence="1">
    <location>
        <begin position="20"/>
        <end position="333"/>
    </location>
</feature>
<feature type="signal peptide" evidence="1">
    <location>
        <begin position="1"/>
        <end position="19"/>
    </location>
</feature>
<dbReference type="RefSeq" id="WP_015393515.1">
    <property type="nucleotide sequence ID" value="NC_020291.1"/>
</dbReference>